<comment type="caution">
    <text evidence="1">The sequence shown here is derived from an EMBL/GenBank/DDBJ whole genome shotgun (WGS) entry which is preliminary data.</text>
</comment>
<accession>A0A2S9JXJ6</accession>
<reference evidence="1 2" key="1">
    <citation type="submission" date="2018-02" db="EMBL/GenBank/DDBJ databases">
        <title>The draft genome of Phyllobacterium myrsinacearum DSM5892.</title>
        <authorList>
            <person name="Li L."/>
            <person name="Liu L."/>
            <person name="Zhang X."/>
            <person name="Wang T."/>
        </authorList>
    </citation>
    <scope>NUCLEOTIDE SEQUENCE [LARGE SCALE GENOMIC DNA]</scope>
    <source>
        <strain evidence="1 2">DSM 5892</strain>
    </source>
</reference>
<evidence type="ECO:0000313" key="2">
    <source>
        <dbReference type="Proteomes" id="UP000238563"/>
    </source>
</evidence>
<keyword evidence="2" id="KW-1185">Reference proteome</keyword>
<gene>
    <name evidence="1" type="ORF">C5750_02660</name>
</gene>
<dbReference type="RefSeq" id="WP_105732300.1">
    <property type="nucleotide sequence ID" value="NZ_PVBT01000001.1"/>
</dbReference>
<evidence type="ECO:0000313" key="1">
    <source>
        <dbReference type="EMBL" id="PRD58060.1"/>
    </source>
</evidence>
<proteinExistence type="predicted"/>
<dbReference type="EMBL" id="PVBT01000001">
    <property type="protein sequence ID" value="PRD58060.1"/>
    <property type="molecule type" value="Genomic_DNA"/>
</dbReference>
<sequence length="60" mass="6124">MPFTCDGATIATDAAIVRGLSDAERKGSDMAGGRVTWAEKGARLRSPFVPLATPANASGC</sequence>
<protein>
    <submittedName>
        <fullName evidence="1">Uncharacterized protein</fullName>
    </submittedName>
</protein>
<name>A0A2S9JXJ6_9HYPH</name>
<organism evidence="1 2">
    <name type="scientific">Phyllobacterium myrsinacearum</name>
    <dbReference type="NCBI Taxonomy" id="28101"/>
    <lineage>
        <taxon>Bacteria</taxon>
        <taxon>Pseudomonadati</taxon>
        <taxon>Pseudomonadota</taxon>
        <taxon>Alphaproteobacteria</taxon>
        <taxon>Hyphomicrobiales</taxon>
        <taxon>Phyllobacteriaceae</taxon>
        <taxon>Phyllobacterium</taxon>
    </lineage>
</organism>
<dbReference type="AlphaFoldDB" id="A0A2S9JXJ6"/>
<dbReference type="Proteomes" id="UP000238563">
    <property type="component" value="Unassembled WGS sequence"/>
</dbReference>